<keyword evidence="2" id="KW-1185">Reference proteome</keyword>
<dbReference type="Proteomes" id="UP001552299">
    <property type="component" value="Unassembled WGS sequence"/>
</dbReference>
<reference evidence="1 2" key="1">
    <citation type="journal article" date="2024" name="Plant Biotechnol. J.">
        <title>Dendrobium thyrsiflorum genome and its molecular insights into genes involved in important horticultural traits.</title>
        <authorList>
            <person name="Chen B."/>
            <person name="Wang J.Y."/>
            <person name="Zheng P.J."/>
            <person name="Li K.L."/>
            <person name="Liang Y.M."/>
            <person name="Chen X.F."/>
            <person name="Zhang C."/>
            <person name="Zhao X."/>
            <person name="He X."/>
            <person name="Zhang G.Q."/>
            <person name="Liu Z.J."/>
            <person name="Xu Q."/>
        </authorList>
    </citation>
    <scope>NUCLEOTIDE SEQUENCE [LARGE SCALE GENOMIC DNA]</scope>
    <source>
        <strain evidence="1">GZMU011</strain>
    </source>
</reference>
<name>A0ABD0V106_DENTH</name>
<evidence type="ECO:0000313" key="1">
    <source>
        <dbReference type="EMBL" id="KAL0916386.1"/>
    </source>
</evidence>
<dbReference type="EMBL" id="JANQDX010000011">
    <property type="protein sequence ID" value="KAL0916386.1"/>
    <property type="molecule type" value="Genomic_DNA"/>
</dbReference>
<evidence type="ECO:0000313" key="2">
    <source>
        <dbReference type="Proteomes" id="UP001552299"/>
    </source>
</evidence>
<proteinExistence type="predicted"/>
<accession>A0ABD0V106</accession>
<protein>
    <submittedName>
        <fullName evidence="1">Uncharacterized protein</fullName>
    </submittedName>
</protein>
<gene>
    <name evidence="1" type="ORF">M5K25_013892</name>
</gene>
<sequence>MKKDIGSLPLPKGWKRSGSLPLLKGWKEERFSAGGRRFSAFAERLEGRAGVVKKGHRFSAFAERLEKEWFSAFAERLEGRAVLCRRKKVLCLCRKVGRKSGSLPEEEFVRASPPCCGGKRRDTSGPPEVCGLLKWITASEDEDWFCQVMVLPIVS</sequence>
<organism evidence="1 2">
    <name type="scientific">Dendrobium thyrsiflorum</name>
    <name type="common">Pinecone-like raceme dendrobium</name>
    <name type="synonym">Orchid</name>
    <dbReference type="NCBI Taxonomy" id="117978"/>
    <lineage>
        <taxon>Eukaryota</taxon>
        <taxon>Viridiplantae</taxon>
        <taxon>Streptophyta</taxon>
        <taxon>Embryophyta</taxon>
        <taxon>Tracheophyta</taxon>
        <taxon>Spermatophyta</taxon>
        <taxon>Magnoliopsida</taxon>
        <taxon>Liliopsida</taxon>
        <taxon>Asparagales</taxon>
        <taxon>Orchidaceae</taxon>
        <taxon>Epidendroideae</taxon>
        <taxon>Malaxideae</taxon>
        <taxon>Dendrobiinae</taxon>
        <taxon>Dendrobium</taxon>
    </lineage>
</organism>
<dbReference type="AlphaFoldDB" id="A0ABD0V106"/>
<comment type="caution">
    <text evidence="1">The sequence shown here is derived from an EMBL/GenBank/DDBJ whole genome shotgun (WGS) entry which is preliminary data.</text>
</comment>